<dbReference type="OMA" id="PIRIFAF"/>
<dbReference type="GO" id="GO:0050801">
    <property type="term" value="P:monoatomic ion homeostasis"/>
    <property type="evidence" value="ECO:0007669"/>
    <property type="project" value="TreeGrafter"/>
</dbReference>
<dbReference type="eggNOG" id="KOG1172">
    <property type="taxonomic scope" value="Eukaryota"/>
</dbReference>
<dbReference type="AlphaFoldDB" id="A5DHP3"/>
<feature type="domain" description="Bicarbonate transporter-like transmembrane" evidence="6">
    <location>
        <begin position="2"/>
        <end position="207"/>
    </location>
</feature>
<dbReference type="GeneID" id="5127341"/>
<dbReference type="PANTHER" id="PTHR11453:SF82">
    <property type="entry name" value="BORON TRANSPORTER 1"/>
    <property type="match status" value="1"/>
</dbReference>
<dbReference type="OrthoDB" id="1735926at2759"/>
<dbReference type="RefSeq" id="XP_001485065.2">
    <property type="nucleotide sequence ID" value="XM_001485015.1"/>
</dbReference>
<evidence type="ECO:0000256" key="4">
    <source>
        <dbReference type="ARBA" id="ARBA00023136"/>
    </source>
</evidence>
<evidence type="ECO:0000313" key="8">
    <source>
        <dbReference type="Proteomes" id="UP000001997"/>
    </source>
</evidence>
<evidence type="ECO:0000256" key="2">
    <source>
        <dbReference type="ARBA" id="ARBA00022692"/>
    </source>
</evidence>
<keyword evidence="4 5" id="KW-0472">Membrane</keyword>
<dbReference type="HOGENOM" id="CLU_091458_0_0_1"/>
<evidence type="ECO:0000313" key="7">
    <source>
        <dbReference type="EMBL" id="EDK38696.2"/>
    </source>
</evidence>
<dbReference type="InParanoid" id="A5DHP3"/>
<proteinExistence type="predicted"/>
<organism evidence="7 8">
    <name type="scientific">Meyerozyma guilliermondii (strain ATCC 6260 / CBS 566 / DSM 6381 / JCM 1539 / NBRC 10279 / NRRL Y-324)</name>
    <name type="common">Yeast</name>
    <name type="synonym">Candida guilliermondii</name>
    <dbReference type="NCBI Taxonomy" id="294746"/>
    <lineage>
        <taxon>Eukaryota</taxon>
        <taxon>Fungi</taxon>
        <taxon>Dikarya</taxon>
        <taxon>Ascomycota</taxon>
        <taxon>Saccharomycotina</taxon>
        <taxon>Pichiomycetes</taxon>
        <taxon>Debaryomycetaceae</taxon>
        <taxon>Meyerozyma</taxon>
    </lineage>
</organism>
<dbReference type="GO" id="GO:0000324">
    <property type="term" value="C:fungal-type vacuole"/>
    <property type="evidence" value="ECO:0007669"/>
    <property type="project" value="TreeGrafter"/>
</dbReference>
<dbReference type="VEuPathDB" id="FungiDB:PGUG_02794"/>
<gene>
    <name evidence="7" type="ORF">PGUG_02794</name>
</gene>
<dbReference type="GO" id="GO:0080139">
    <property type="term" value="F:borate efflux transmembrane transporter activity"/>
    <property type="evidence" value="ECO:0007669"/>
    <property type="project" value="TreeGrafter"/>
</dbReference>
<dbReference type="InterPro" id="IPR003020">
    <property type="entry name" value="HCO3_transpt_euk"/>
</dbReference>
<dbReference type="GO" id="GO:0006820">
    <property type="term" value="P:monoatomic anion transport"/>
    <property type="evidence" value="ECO:0007669"/>
    <property type="project" value="InterPro"/>
</dbReference>
<feature type="transmembrane region" description="Helical" evidence="5">
    <location>
        <begin position="174"/>
        <end position="192"/>
    </location>
</feature>
<accession>A5DHP3</accession>
<name>A5DHP3_PICGU</name>
<reference evidence="7 8" key="1">
    <citation type="journal article" date="2009" name="Nature">
        <title>Evolution of pathogenicity and sexual reproduction in eight Candida genomes.</title>
        <authorList>
            <person name="Butler G."/>
            <person name="Rasmussen M.D."/>
            <person name="Lin M.F."/>
            <person name="Santos M.A."/>
            <person name="Sakthikumar S."/>
            <person name="Munro C.A."/>
            <person name="Rheinbay E."/>
            <person name="Grabherr M."/>
            <person name="Forche A."/>
            <person name="Reedy J.L."/>
            <person name="Agrafioti I."/>
            <person name="Arnaud M.B."/>
            <person name="Bates S."/>
            <person name="Brown A.J."/>
            <person name="Brunke S."/>
            <person name="Costanzo M.C."/>
            <person name="Fitzpatrick D.A."/>
            <person name="de Groot P.W."/>
            <person name="Harris D."/>
            <person name="Hoyer L.L."/>
            <person name="Hube B."/>
            <person name="Klis F.M."/>
            <person name="Kodira C."/>
            <person name="Lennard N."/>
            <person name="Logue M.E."/>
            <person name="Martin R."/>
            <person name="Neiman A.M."/>
            <person name="Nikolaou E."/>
            <person name="Quail M.A."/>
            <person name="Quinn J."/>
            <person name="Santos M.C."/>
            <person name="Schmitzberger F.F."/>
            <person name="Sherlock G."/>
            <person name="Shah P."/>
            <person name="Silverstein K.A."/>
            <person name="Skrzypek M.S."/>
            <person name="Soll D."/>
            <person name="Staggs R."/>
            <person name="Stansfield I."/>
            <person name="Stumpf M.P."/>
            <person name="Sudbery P.E."/>
            <person name="Srikantha T."/>
            <person name="Zeng Q."/>
            <person name="Berman J."/>
            <person name="Berriman M."/>
            <person name="Heitman J."/>
            <person name="Gow N.A."/>
            <person name="Lorenz M.C."/>
            <person name="Birren B.W."/>
            <person name="Kellis M."/>
            <person name="Cuomo C.A."/>
        </authorList>
    </citation>
    <scope>NUCLEOTIDE SEQUENCE [LARGE SCALE GENOMIC DNA]</scope>
    <source>
        <strain evidence="8">ATCC 6260 / CBS 566 / DSM 6381 / JCM 1539 / NBRC 10279 / NRRL Y-324</strain>
    </source>
</reference>
<dbReference type="GO" id="GO:0005886">
    <property type="term" value="C:plasma membrane"/>
    <property type="evidence" value="ECO:0007669"/>
    <property type="project" value="TreeGrafter"/>
</dbReference>
<feature type="transmembrane region" description="Helical" evidence="5">
    <location>
        <begin position="86"/>
        <end position="110"/>
    </location>
</feature>
<sequence>MAQSKEYPLKKPSAFHWDFALLGLTTGIAGILGFPAPNGLIPQAPLHTESLVVHDHRTGKALSVVEQRITNTVQGIMTFAMMSRPFLVVLGLIPQAVLSGLFFIMGITGLHGNIITNRIRYLFMDHDYIENDPNCPEVFRQIDKTPSKKYFYIYLILQLIAFGFEFGITLTKGAVGFPGVLMFFAICAEWVWPLIIPREYLNALDSEVADEKIVKNLEVFSQIKEKQSASESDIEIAQLGPRSTDSDG</sequence>
<dbReference type="GO" id="GO:0005452">
    <property type="term" value="F:solute:inorganic anion antiporter activity"/>
    <property type="evidence" value="ECO:0007669"/>
    <property type="project" value="InterPro"/>
</dbReference>
<dbReference type="EMBL" id="CH408157">
    <property type="protein sequence ID" value="EDK38696.2"/>
    <property type="molecule type" value="Genomic_DNA"/>
</dbReference>
<dbReference type="Proteomes" id="UP000001997">
    <property type="component" value="Unassembled WGS sequence"/>
</dbReference>
<comment type="subcellular location">
    <subcellularLocation>
        <location evidence="1">Membrane</location>
        <topology evidence="1">Multi-pass membrane protein</topology>
    </subcellularLocation>
</comment>
<evidence type="ECO:0000256" key="5">
    <source>
        <dbReference type="SAM" id="Phobius"/>
    </source>
</evidence>
<dbReference type="Pfam" id="PF00955">
    <property type="entry name" value="HCO3_cotransp"/>
    <property type="match status" value="1"/>
</dbReference>
<dbReference type="InterPro" id="IPR011531">
    <property type="entry name" value="HCO3_transpt-like_TM_dom"/>
</dbReference>
<evidence type="ECO:0000256" key="3">
    <source>
        <dbReference type="ARBA" id="ARBA00022989"/>
    </source>
</evidence>
<keyword evidence="2 5" id="KW-0812">Transmembrane</keyword>
<evidence type="ECO:0000256" key="1">
    <source>
        <dbReference type="ARBA" id="ARBA00004141"/>
    </source>
</evidence>
<keyword evidence="8" id="KW-1185">Reference proteome</keyword>
<dbReference type="STRING" id="294746.A5DHP3"/>
<dbReference type="KEGG" id="pgu:PGUG_02794"/>
<feature type="transmembrane region" description="Helical" evidence="5">
    <location>
        <begin position="150"/>
        <end position="168"/>
    </location>
</feature>
<protein>
    <recommendedName>
        <fullName evidence="6">Bicarbonate transporter-like transmembrane domain-containing protein</fullName>
    </recommendedName>
</protein>
<keyword evidence="3 5" id="KW-1133">Transmembrane helix</keyword>
<dbReference type="PANTHER" id="PTHR11453">
    <property type="entry name" value="ANION EXCHANGE PROTEIN"/>
    <property type="match status" value="1"/>
</dbReference>
<evidence type="ECO:0000259" key="6">
    <source>
        <dbReference type="Pfam" id="PF00955"/>
    </source>
</evidence>
<feature type="transmembrane region" description="Helical" evidence="5">
    <location>
        <begin position="15"/>
        <end position="36"/>
    </location>
</feature>